<sequence>ETCLDSPPVTKLVHQGLLSGRAAEACACCAILEKLRGPPSASLLALLSSR</sequence>
<accession>A0A813FPC9</accession>
<feature type="non-terminal residue" evidence="1">
    <location>
        <position position="1"/>
    </location>
</feature>
<dbReference type="AlphaFoldDB" id="A0A813FPC9"/>
<protein>
    <submittedName>
        <fullName evidence="1">Uncharacterized protein</fullName>
    </submittedName>
</protein>
<evidence type="ECO:0000313" key="1">
    <source>
        <dbReference type="EMBL" id="CAE8614649.1"/>
    </source>
</evidence>
<comment type="caution">
    <text evidence="1">The sequence shown here is derived from an EMBL/GenBank/DDBJ whole genome shotgun (WGS) entry which is preliminary data.</text>
</comment>
<proteinExistence type="predicted"/>
<gene>
    <name evidence="1" type="ORF">PGLA1383_LOCUS32373</name>
</gene>
<evidence type="ECO:0000313" key="2">
    <source>
        <dbReference type="Proteomes" id="UP000654075"/>
    </source>
</evidence>
<reference evidence="1" key="1">
    <citation type="submission" date="2021-02" db="EMBL/GenBank/DDBJ databases">
        <authorList>
            <person name="Dougan E. K."/>
            <person name="Rhodes N."/>
            <person name="Thang M."/>
            <person name="Chan C."/>
        </authorList>
    </citation>
    <scope>NUCLEOTIDE SEQUENCE</scope>
</reference>
<name>A0A813FPC9_POLGL</name>
<keyword evidence="2" id="KW-1185">Reference proteome</keyword>
<feature type="non-terminal residue" evidence="1">
    <location>
        <position position="50"/>
    </location>
</feature>
<dbReference type="EMBL" id="CAJNNV010025463">
    <property type="protein sequence ID" value="CAE8614649.1"/>
    <property type="molecule type" value="Genomic_DNA"/>
</dbReference>
<dbReference type="Proteomes" id="UP000654075">
    <property type="component" value="Unassembled WGS sequence"/>
</dbReference>
<organism evidence="1 2">
    <name type="scientific">Polarella glacialis</name>
    <name type="common">Dinoflagellate</name>
    <dbReference type="NCBI Taxonomy" id="89957"/>
    <lineage>
        <taxon>Eukaryota</taxon>
        <taxon>Sar</taxon>
        <taxon>Alveolata</taxon>
        <taxon>Dinophyceae</taxon>
        <taxon>Suessiales</taxon>
        <taxon>Suessiaceae</taxon>
        <taxon>Polarella</taxon>
    </lineage>
</organism>